<gene>
    <name evidence="1" type="ORF">NDU88_003163</name>
</gene>
<keyword evidence="2" id="KW-1185">Reference proteome</keyword>
<sequence>MKYFDHKYQTDERHTVNTTTCDFSIGDIRDIQTLLSLEDADNSGLTPTCNDIARDLGLSSSTTCISGLRPRSRFTPVFSSDNAIDVFYKLVTEDLYKLENQYSLGGKSWSHNLSPQELMALRSLDDIKDIVIKEADKGGNIVIMNRSDYVGEIDRQLQDQKAYCKLSTNPIGKITRDIETTLSFRMDRGLLTNSECKYLFNPTPMSPCIYIIPKVHKPAPFPPGRPIISGINSPTEKLSEYIDLFLQPFVCNLPSFIKDTTHLLSLTADYEWTDVHFLVTLDVTSLYTCIPKKEGLAAIRFFLDKRDAMFLEHSNMLMDLINLVMDNNIFLHEGSWYRQQQGVAMGARFSPSFANLYMGHFEHHHLWTKGPPALTQHILYWGRYIDDVLLFWLGDRMSLDRLIQYLNVNSYNIHFTSNISSRLFLVYRYCGTGC</sequence>
<proteinExistence type="predicted"/>
<name>A0AAV7M3K9_PLEWA</name>
<evidence type="ECO:0000313" key="2">
    <source>
        <dbReference type="Proteomes" id="UP001066276"/>
    </source>
</evidence>
<dbReference type="Proteomes" id="UP001066276">
    <property type="component" value="Chromosome 10"/>
</dbReference>
<accession>A0AAV7M3K9</accession>
<dbReference type="PANTHER" id="PTHR21301">
    <property type="entry name" value="REVERSE TRANSCRIPTASE"/>
    <property type="match status" value="1"/>
</dbReference>
<reference evidence="1" key="1">
    <citation type="journal article" date="2022" name="bioRxiv">
        <title>Sequencing and chromosome-scale assembly of the giantPleurodeles waltlgenome.</title>
        <authorList>
            <person name="Brown T."/>
            <person name="Elewa A."/>
            <person name="Iarovenko S."/>
            <person name="Subramanian E."/>
            <person name="Araus A.J."/>
            <person name="Petzold A."/>
            <person name="Susuki M."/>
            <person name="Suzuki K.-i.T."/>
            <person name="Hayashi T."/>
            <person name="Toyoda A."/>
            <person name="Oliveira C."/>
            <person name="Osipova E."/>
            <person name="Leigh N.D."/>
            <person name="Simon A."/>
            <person name="Yun M.H."/>
        </authorList>
    </citation>
    <scope>NUCLEOTIDE SEQUENCE</scope>
    <source>
        <strain evidence="1">20211129_DDA</strain>
        <tissue evidence="1">Liver</tissue>
    </source>
</reference>
<dbReference type="EMBL" id="JANPWB010000014">
    <property type="protein sequence ID" value="KAJ1098047.1"/>
    <property type="molecule type" value="Genomic_DNA"/>
</dbReference>
<organism evidence="1 2">
    <name type="scientific">Pleurodeles waltl</name>
    <name type="common">Iberian ribbed newt</name>
    <dbReference type="NCBI Taxonomy" id="8319"/>
    <lineage>
        <taxon>Eukaryota</taxon>
        <taxon>Metazoa</taxon>
        <taxon>Chordata</taxon>
        <taxon>Craniata</taxon>
        <taxon>Vertebrata</taxon>
        <taxon>Euteleostomi</taxon>
        <taxon>Amphibia</taxon>
        <taxon>Batrachia</taxon>
        <taxon>Caudata</taxon>
        <taxon>Salamandroidea</taxon>
        <taxon>Salamandridae</taxon>
        <taxon>Pleurodelinae</taxon>
        <taxon>Pleurodeles</taxon>
    </lineage>
</organism>
<evidence type="ECO:0000313" key="1">
    <source>
        <dbReference type="EMBL" id="KAJ1098047.1"/>
    </source>
</evidence>
<dbReference type="AlphaFoldDB" id="A0AAV7M3K9"/>
<dbReference type="PANTHER" id="PTHR21301:SF12">
    <property type="match status" value="1"/>
</dbReference>
<comment type="caution">
    <text evidence="1">The sequence shown here is derived from an EMBL/GenBank/DDBJ whole genome shotgun (WGS) entry which is preliminary data.</text>
</comment>
<protein>
    <recommendedName>
        <fullName evidence="3">Reverse transcriptase domain-containing protein</fullName>
    </recommendedName>
</protein>
<evidence type="ECO:0008006" key="3">
    <source>
        <dbReference type="Google" id="ProtNLM"/>
    </source>
</evidence>